<dbReference type="EMBL" id="ML979133">
    <property type="protein sequence ID" value="KAF1919322.1"/>
    <property type="molecule type" value="Genomic_DNA"/>
</dbReference>
<evidence type="ECO:0000313" key="2">
    <source>
        <dbReference type="Proteomes" id="UP000800096"/>
    </source>
</evidence>
<reference evidence="1" key="1">
    <citation type="journal article" date="2020" name="Stud. Mycol.">
        <title>101 Dothideomycetes genomes: a test case for predicting lifestyles and emergence of pathogens.</title>
        <authorList>
            <person name="Haridas S."/>
            <person name="Albert R."/>
            <person name="Binder M."/>
            <person name="Bloem J."/>
            <person name="Labutti K."/>
            <person name="Salamov A."/>
            <person name="Andreopoulos B."/>
            <person name="Baker S."/>
            <person name="Barry K."/>
            <person name="Bills G."/>
            <person name="Bluhm B."/>
            <person name="Cannon C."/>
            <person name="Castanera R."/>
            <person name="Culley D."/>
            <person name="Daum C."/>
            <person name="Ezra D."/>
            <person name="Gonzalez J."/>
            <person name="Henrissat B."/>
            <person name="Kuo A."/>
            <person name="Liang C."/>
            <person name="Lipzen A."/>
            <person name="Lutzoni F."/>
            <person name="Magnuson J."/>
            <person name="Mondo S."/>
            <person name="Nolan M."/>
            <person name="Ohm R."/>
            <person name="Pangilinan J."/>
            <person name="Park H.-J."/>
            <person name="Ramirez L."/>
            <person name="Alfaro M."/>
            <person name="Sun H."/>
            <person name="Tritt A."/>
            <person name="Yoshinaga Y."/>
            <person name="Zwiers L.-H."/>
            <person name="Turgeon B."/>
            <person name="Goodwin S."/>
            <person name="Spatafora J."/>
            <person name="Crous P."/>
            <person name="Grigoriev I."/>
        </authorList>
    </citation>
    <scope>NUCLEOTIDE SEQUENCE</scope>
    <source>
        <strain evidence="1">HMLAC05119</strain>
    </source>
</reference>
<proteinExistence type="predicted"/>
<evidence type="ECO:0000313" key="1">
    <source>
        <dbReference type="EMBL" id="KAF1919322.1"/>
    </source>
</evidence>
<gene>
    <name evidence="1" type="ORF">BDU57DRAFT_137911</name>
</gene>
<keyword evidence="2" id="KW-1185">Reference proteome</keyword>
<organism evidence="1 2">
    <name type="scientific">Ampelomyces quisqualis</name>
    <name type="common">Powdery mildew agent</name>
    <dbReference type="NCBI Taxonomy" id="50730"/>
    <lineage>
        <taxon>Eukaryota</taxon>
        <taxon>Fungi</taxon>
        <taxon>Dikarya</taxon>
        <taxon>Ascomycota</taxon>
        <taxon>Pezizomycotina</taxon>
        <taxon>Dothideomycetes</taxon>
        <taxon>Pleosporomycetidae</taxon>
        <taxon>Pleosporales</taxon>
        <taxon>Pleosporineae</taxon>
        <taxon>Phaeosphaeriaceae</taxon>
        <taxon>Ampelomyces</taxon>
    </lineage>
</organism>
<accession>A0A6A5QV79</accession>
<dbReference type="Proteomes" id="UP000800096">
    <property type="component" value="Unassembled WGS sequence"/>
</dbReference>
<protein>
    <submittedName>
        <fullName evidence="1">Uncharacterized protein</fullName>
    </submittedName>
</protein>
<name>A0A6A5QV79_AMPQU</name>
<dbReference type="AlphaFoldDB" id="A0A6A5QV79"/>
<sequence length="153" mass="17794">MTLRVFCFALPAKDRRSNLPVTNQSPWETSRRISDTGNIRGRKRADEVSLFCPLPIIALSRDFSNLSWCHGGFSFCLRGCLRRRNRESVISRVVWLERHSAFDIHKPTGLLGSSQTLRRLELPWEIRGRKVPPDLYRVECPRNIWRGSRLCSQ</sequence>